<proteinExistence type="predicted"/>
<feature type="compositionally biased region" description="Acidic residues" evidence="1">
    <location>
        <begin position="469"/>
        <end position="479"/>
    </location>
</feature>
<feature type="region of interest" description="Disordered" evidence="1">
    <location>
        <begin position="206"/>
        <end position="233"/>
    </location>
</feature>
<dbReference type="Proteomes" id="UP000248544">
    <property type="component" value="Unassembled WGS sequence"/>
</dbReference>
<dbReference type="AlphaFoldDB" id="A0A2W2GWS1"/>
<sequence>MTLFRSYLKARARHEGRARPAATVRHVHLSDAPMVFVPLRMAGEAAAPLGAMVGCDPAEPRLLVVPQPRDRDLRFAFAAELASVMVPYIERYAADSEEVEARTPYPRCLDAPQIIVPNRGALAFVRLLGRSTRFRRTDGPHAVDPLVPVLGRWLTYLHGRGEYAGSAMLLSLTDALAAHWVTGQSDAEDTDPAALLGWIDPPAGMTGPEAAAVAEDPRRSPPPGPDTDPDFDRRVLQPSIADYDASGSADRVRAALHDQLRPTWDLVWRGVALLRTLPEAPSAVLRWERDRASLAGENARIAEGGLSQGRWDSAVAAARRLAMLEIAQQTYEAGRAFDDPLVMAEYRAEGVAFAGEVVAVEPDRKIIPPGGKRPVVRPLVTVKTADPLRLAPGKKVLSPSRPRQAGQILSAEDGTVVVQINGGVKDGVPEVGETVCYADLDPSGGRRPPLPALEETPWTHGGPPQEYVPTDEDAQEAWS</sequence>
<protein>
    <submittedName>
        <fullName evidence="2">Uncharacterized protein</fullName>
    </submittedName>
</protein>
<reference evidence="2 3" key="1">
    <citation type="submission" date="2018-01" db="EMBL/GenBank/DDBJ databases">
        <title>Draft genome sequence of Sphaerisporangium sp. 7K107.</title>
        <authorList>
            <person name="Sahin N."/>
            <person name="Saygin H."/>
            <person name="Ay H."/>
        </authorList>
    </citation>
    <scope>NUCLEOTIDE SEQUENCE [LARGE SCALE GENOMIC DNA]</scope>
    <source>
        <strain evidence="2 3">7K107</strain>
    </source>
</reference>
<name>A0A2W2GWS1_9ACTN</name>
<gene>
    <name evidence="2" type="ORF">C1I98_06660</name>
</gene>
<dbReference type="EMBL" id="POUA01000032">
    <property type="protein sequence ID" value="PZG52851.1"/>
    <property type="molecule type" value="Genomic_DNA"/>
</dbReference>
<feature type="region of interest" description="Disordered" evidence="1">
    <location>
        <begin position="439"/>
        <end position="479"/>
    </location>
</feature>
<keyword evidence="3" id="KW-1185">Reference proteome</keyword>
<comment type="caution">
    <text evidence="2">The sequence shown here is derived from an EMBL/GenBank/DDBJ whole genome shotgun (WGS) entry which is preliminary data.</text>
</comment>
<evidence type="ECO:0000256" key="1">
    <source>
        <dbReference type="SAM" id="MobiDB-lite"/>
    </source>
</evidence>
<evidence type="ECO:0000313" key="3">
    <source>
        <dbReference type="Proteomes" id="UP000248544"/>
    </source>
</evidence>
<evidence type="ECO:0000313" key="2">
    <source>
        <dbReference type="EMBL" id="PZG52851.1"/>
    </source>
</evidence>
<dbReference type="RefSeq" id="WP_111166196.1">
    <property type="nucleotide sequence ID" value="NZ_POUA01000032.1"/>
</dbReference>
<accession>A0A2W2GWS1</accession>
<organism evidence="2 3">
    <name type="scientific">Spongiactinospora gelatinilytica</name>
    <dbReference type="NCBI Taxonomy" id="2666298"/>
    <lineage>
        <taxon>Bacteria</taxon>
        <taxon>Bacillati</taxon>
        <taxon>Actinomycetota</taxon>
        <taxon>Actinomycetes</taxon>
        <taxon>Streptosporangiales</taxon>
        <taxon>Streptosporangiaceae</taxon>
        <taxon>Spongiactinospora</taxon>
    </lineage>
</organism>